<dbReference type="GO" id="GO:0005634">
    <property type="term" value="C:nucleus"/>
    <property type="evidence" value="ECO:0007669"/>
    <property type="project" value="UniProtKB-SubCell"/>
</dbReference>
<dbReference type="PROSITE" id="PS51834">
    <property type="entry name" value="DENN_FLCN_SMCR8"/>
    <property type="match status" value="1"/>
</dbReference>
<dbReference type="GO" id="GO:0005819">
    <property type="term" value="C:spindle"/>
    <property type="evidence" value="ECO:0007669"/>
    <property type="project" value="UniProtKB-SubCell"/>
</dbReference>
<dbReference type="GO" id="GO:0005813">
    <property type="term" value="C:centrosome"/>
    <property type="evidence" value="ECO:0007669"/>
    <property type="project" value="UniProtKB-SubCell"/>
</dbReference>
<dbReference type="InterPro" id="IPR044886">
    <property type="entry name" value="FLCN_DENN_C_sf"/>
</dbReference>
<keyword evidence="14" id="KW-0539">Nucleus</keyword>
<dbReference type="GO" id="GO:0005765">
    <property type="term" value="C:lysosomal membrane"/>
    <property type="evidence" value="ECO:0007669"/>
    <property type="project" value="UniProtKB-SubCell"/>
</dbReference>
<dbReference type="Proteomes" id="UP000822476">
    <property type="component" value="Unassembled WGS sequence"/>
</dbReference>
<feature type="domain" description="UDENN FLCN/SMCR8-type" evidence="16">
    <location>
        <begin position="116"/>
        <end position="696"/>
    </location>
</feature>
<evidence type="ECO:0000313" key="17">
    <source>
        <dbReference type="EMBL" id="KAF7233351.1"/>
    </source>
</evidence>
<dbReference type="GO" id="GO:0005829">
    <property type="term" value="C:cytosol"/>
    <property type="evidence" value="ECO:0007669"/>
    <property type="project" value="UniProtKB-SubCell"/>
</dbReference>
<dbReference type="OrthoDB" id="5599713at2759"/>
<evidence type="ECO:0000256" key="6">
    <source>
        <dbReference type="ARBA" id="ARBA00004656"/>
    </source>
</evidence>
<dbReference type="Gene3D" id="1.10.10.1730">
    <property type="entry name" value="Folliculin"/>
    <property type="match status" value="1"/>
</dbReference>
<sequence>MNAILVFCHFCEQHGPSVVMCTQPYRQNPCKGATIGTEQQTTNSSTTTDSVSINRASSHVGLYNSFGNGDVGPSDGTFGPVTFQSDTVPTQVNTKMSPAASQQLNFPNISTCRACSFTTRDEPGFVSHDRTANTSYISTQWPKDPDLFSFVWTACQRSLSCEVCPGSEGASYFGDEVYGHVVNYNFHVKDSQARGFQSRFSFLVVCWDRVYLLNLWPFLVSNLSKMASRIMQAAERVYATKVAAWNTSVSAGTGPSQSNPRPVSTIPIGRLATPPAHPPPAFCGQAIAAAGSTTGKGISVTGGPATRHRRAGEADMRSLADLTKDDQIFCRIHAWFTWLLRAGSRRWSVLPSLTAPPDEDNLIEQEERLACAAGLTSSDHLGSGLTMVNLGTTCSKMSTLPAGTGQCQADSVTFSGGSQLVTPLGNIGTSTMGIGKSLGLSDGSLEGETEIALLVLTRLLSSLGVEAFKGLAQHVAIGNQLVVQPLKNNLHGCLVVAAVAKLLPKGCLKQIVCSSEYLPPFRCNLLSLTVDAAPMEPADRVLFLVVYPQPWDAPSGITTTVENFVNSLQFRLFSTLPPVDPDLATLKTIVQQGGEVPSISGASSSSIPSECGAFVNRVLQLLSLQPPLPTSTLDLALSSARQEWINRARLLYSFKRCQGPTLSNEETTRWAEVSAVIDCTEPENSNVVRFWQGALSQYSRQNTCHARRRPTTSAANSRKGSCCSSVVDLATAMTTASLMD</sequence>
<evidence type="ECO:0000256" key="1">
    <source>
        <dbReference type="ARBA" id="ARBA00004123"/>
    </source>
</evidence>
<keyword evidence="12" id="KW-0206">Cytoskeleton</keyword>
<dbReference type="InterPro" id="IPR037520">
    <property type="entry name" value="Folliculin/SMCR8_longin"/>
</dbReference>
<comment type="subcellular location">
    <subcellularLocation>
        <location evidence="2">Cell projection</location>
        <location evidence="2">Cilium</location>
    </subcellularLocation>
    <subcellularLocation>
        <location evidence="4">Cytoplasm</location>
        <location evidence="4">Cytoskeleton</location>
        <location evidence="4">Microtubule organizing center</location>
        <location evidence="4">Centrosome</location>
    </subcellularLocation>
    <subcellularLocation>
        <location evidence="3">Cytoplasm</location>
        <location evidence="3">Cytoskeleton</location>
        <location evidence="3">Spindle</location>
    </subcellularLocation>
    <subcellularLocation>
        <location evidence="5">Cytoplasm</location>
        <location evidence="5">Cytosol</location>
    </subcellularLocation>
    <subcellularLocation>
        <location evidence="6">Lysosome membrane</location>
    </subcellularLocation>
    <subcellularLocation>
        <location evidence="1">Nucleus</location>
    </subcellularLocation>
</comment>
<comment type="caution">
    <text evidence="17">The sequence shown here is derived from an EMBL/GenBank/DDBJ whole genome shotgun (WGS) entry which is preliminary data.</text>
</comment>
<dbReference type="Gene3D" id="3.40.50.12430">
    <property type="match status" value="1"/>
</dbReference>
<dbReference type="PANTHER" id="PTHR31441">
    <property type="entry name" value="FOLLICULIN FAMILY MEMBER"/>
    <property type="match status" value="1"/>
</dbReference>
<keyword evidence="15" id="KW-0966">Cell projection</keyword>
<organism evidence="17 18">
    <name type="scientific">Paragonimus skrjabini miyazakii</name>
    <dbReference type="NCBI Taxonomy" id="59628"/>
    <lineage>
        <taxon>Eukaryota</taxon>
        <taxon>Metazoa</taxon>
        <taxon>Spiralia</taxon>
        <taxon>Lophotrochozoa</taxon>
        <taxon>Platyhelminthes</taxon>
        <taxon>Trematoda</taxon>
        <taxon>Digenea</taxon>
        <taxon>Plagiorchiida</taxon>
        <taxon>Troglotremata</taxon>
        <taxon>Troglotrematidae</taxon>
        <taxon>Paragonimus</taxon>
    </lineage>
</organism>
<dbReference type="Pfam" id="PF11704">
    <property type="entry name" value="Folliculin"/>
    <property type="match status" value="1"/>
</dbReference>
<dbReference type="GO" id="GO:1904263">
    <property type="term" value="P:positive regulation of TORC1 signaling"/>
    <property type="evidence" value="ECO:0007669"/>
    <property type="project" value="TreeGrafter"/>
</dbReference>
<evidence type="ECO:0000256" key="4">
    <source>
        <dbReference type="ARBA" id="ARBA00004300"/>
    </source>
</evidence>
<evidence type="ECO:0000256" key="14">
    <source>
        <dbReference type="ARBA" id="ARBA00023242"/>
    </source>
</evidence>
<evidence type="ECO:0000256" key="3">
    <source>
        <dbReference type="ARBA" id="ARBA00004186"/>
    </source>
</evidence>
<evidence type="ECO:0000256" key="10">
    <source>
        <dbReference type="ARBA" id="ARBA00022490"/>
    </source>
</evidence>
<dbReference type="InterPro" id="IPR032035">
    <property type="entry name" value="Folliculin_DENN"/>
</dbReference>
<dbReference type="Pfam" id="PF16692">
    <property type="entry name" value="Folliculin_C"/>
    <property type="match status" value="2"/>
</dbReference>
<dbReference type="EMBL" id="JTDE01021130">
    <property type="protein sequence ID" value="KAF7233351.1"/>
    <property type="molecule type" value="Genomic_DNA"/>
</dbReference>
<evidence type="ECO:0000313" key="18">
    <source>
        <dbReference type="Proteomes" id="UP000822476"/>
    </source>
</evidence>
<gene>
    <name evidence="17" type="ORF">EG68_09417</name>
</gene>
<evidence type="ECO:0000256" key="5">
    <source>
        <dbReference type="ARBA" id="ARBA00004514"/>
    </source>
</evidence>
<dbReference type="GO" id="GO:0005096">
    <property type="term" value="F:GTPase activator activity"/>
    <property type="evidence" value="ECO:0007669"/>
    <property type="project" value="UniProtKB-KW"/>
</dbReference>
<name>A0A8S9YAY1_9TREM</name>
<accession>A0A8S9YAY1</accession>
<comment type="similarity">
    <text evidence="7">Belongs to the folliculin family.</text>
</comment>
<reference evidence="17" key="1">
    <citation type="submission" date="2019-07" db="EMBL/GenBank/DDBJ databases">
        <title>Annotation for the trematode Paragonimus miyazaki's.</title>
        <authorList>
            <person name="Choi Y.-J."/>
        </authorList>
    </citation>
    <scope>NUCLEOTIDE SEQUENCE</scope>
    <source>
        <strain evidence="17">Japan</strain>
    </source>
</reference>
<keyword evidence="11" id="KW-0472">Membrane</keyword>
<evidence type="ECO:0000256" key="15">
    <source>
        <dbReference type="ARBA" id="ARBA00023273"/>
    </source>
</evidence>
<dbReference type="GO" id="GO:0000122">
    <property type="term" value="P:negative regulation of transcription by RNA polymerase II"/>
    <property type="evidence" value="ECO:0007669"/>
    <property type="project" value="TreeGrafter"/>
</dbReference>
<keyword evidence="18" id="KW-1185">Reference proteome</keyword>
<dbReference type="GO" id="GO:0005929">
    <property type="term" value="C:cilium"/>
    <property type="evidence" value="ECO:0007669"/>
    <property type="project" value="UniProtKB-SubCell"/>
</dbReference>
<evidence type="ECO:0000259" key="16">
    <source>
        <dbReference type="PROSITE" id="PS51834"/>
    </source>
</evidence>
<evidence type="ECO:0000256" key="7">
    <source>
        <dbReference type="ARBA" id="ARBA00009987"/>
    </source>
</evidence>
<dbReference type="InterPro" id="IPR037521">
    <property type="entry name" value="FLCN/SMCR8_DENN"/>
</dbReference>
<evidence type="ECO:0000256" key="11">
    <source>
        <dbReference type="ARBA" id="ARBA00023136"/>
    </source>
</evidence>
<evidence type="ECO:0000256" key="2">
    <source>
        <dbReference type="ARBA" id="ARBA00004138"/>
    </source>
</evidence>
<proteinExistence type="inferred from homology"/>
<keyword evidence="13" id="KW-0458">Lysosome</keyword>
<evidence type="ECO:0000256" key="12">
    <source>
        <dbReference type="ARBA" id="ARBA00023212"/>
    </source>
</evidence>
<dbReference type="InterPro" id="IPR021713">
    <property type="entry name" value="Folliculin"/>
</dbReference>
<evidence type="ECO:0000256" key="9">
    <source>
        <dbReference type="ARBA" id="ARBA00022468"/>
    </source>
</evidence>
<evidence type="ECO:0000256" key="8">
    <source>
        <dbReference type="ARBA" id="ARBA00021824"/>
    </source>
</evidence>
<evidence type="ECO:0000256" key="13">
    <source>
        <dbReference type="ARBA" id="ARBA00023228"/>
    </source>
</evidence>
<protein>
    <recommendedName>
        <fullName evidence="8">Folliculin</fullName>
    </recommendedName>
</protein>
<keyword evidence="10" id="KW-0963">Cytoplasm</keyword>
<dbReference type="PANTHER" id="PTHR31441:SF2">
    <property type="entry name" value="FOLLICULIN"/>
    <property type="match status" value="1"/>
</dbReference>
<keyword evidence="9" id="KW-0343">GTPase activation</keyword>
<dbReference type="AlphaFoldDB" id="A0A8S9YAY1"/>